<sequence length="84" mass="9065">MLRAFLVTAVFLCGVLLGRDAERRLRQRRDLLAELIAAVKRLLMHMEYERRPLARMAAACAGGAAAPVFGAFGAALEKGEPPAA</sequence>
<reference evidence="1" key="1">
    <citation type="submission" date="2020-10" db="EMBL/GenBank/DDBJ databases">
        <authorList>
            <person name="Gilroy R."/>
        </authorList>
    </citation>
    <scope>NUCLEOTIDE SEQUENCE</scope>
    <source>
        <strain evidence="1">ChiGjej2B2-16831</strain>
    </source>
</reference>
<feature type="non-terminal residue" evidence="1">
    <location>
        <position position="84"/>
    </location>
</feature>
<accession>A0A9D1N404</accession>
<name>A0A9D1N404_9FIRM</name>
<dbReference type="Proteomes" id="UP000824128">
    <property type="component" value="Unassembled WGS sequence"/>
</dbReference>
<dbReference type="AlphaFoldDB" id="A0A9D1N404"/>
<proteinExistence type="predicted"/>
<reference evidence="1" key="2">
    <citation type="journal article" date="2021" name="PeerJ">
        <title>Extensive microbial diversity within the chicken gut microbiome revealed by metagenomics and culture.</title>
        <authorList>
            <person name="Gilroy R."/>
            <person name="Ravi A."/>
            <person name="Getino M."/>
            <person name="Pursley I."/>
            <person name="Horton D.L."/>
            <person name="Alikhan N.F."/>
            <person name="Baker D."/>
            <person name="Gharbi K."/>
            <person name="Hall N."/>
            <person name="Watson M."/>
            <person name="Adriaenssens E.M."/>
            <person name="Foster-Nyarko E."/>
            <person name="Jarju S."/>
            <person name="Secka A."/>
            <person name="Antonio M."/>
            <person name="Oren A."/>
            <person name="Chaudhuri R.R."/>
            <person name="La Ragione R."/>
            <person name="Hildebrand F."/>
            <person name="Pallen M.J."/>
        </authorList>
    </citation>
    <scope>NUCLEOTIDE SEQUENCE</scope>
    <source>
        <strain evidence="1">ChiGjej2B2-16831</strain>
    </source>
</reference>
<comment type="caution">
    <text evidence="1">The sequence shown here is derived from an EMBL/GenBank/DDBJ whole genome shotgun (WGS) entry which is preliminary data.</text>
</comment>
<gene>
    <name evidence="1" type="ORF">IAD24_05840</name>
</gene>
<organism evidence="1 2">
    <name type="scientific">Candidatus Aphodomorpha intestinavium</name>
    <dbReference type="NCBI Taxonomy" id="2840672"/>
    <lineage>
        <taxon>Bacteria</taxon>
        <taxon>Bacillati</taxon>
        <taxon>Bacillota</taxon>
        <taxon>Clostridia</taxon>
        <taxon>Eubacteriales</taxon>
        <taxon>Candidatus Aphodomorpha</taxon>
    </lineage>
</organism>
<evidence type="ECO:0000313" key="2">
    <source>
        <dbReference type="Proteomes" id="UP000824128"/>
    </source>
</evidence>
<dbReference type="EMBL" id="DVNZ01000186">
    <property type="protein sequence ID" value="HIU94665.1"/>
    <property type="molecule type" value="Genomic_DNA"/>
</dbReference>
<protein>
    <submittedName>
        <fullName evidence="1">Uncharacterized protein</fullName>
    </submittedName>
</protein>
<evidence type="ECO:0000313" key="1">
    <source>
        <dbReference type="EMBL" id="HIU94665.1"/>
    </source>
</evidence>